<dbReference type="SMART" id="SM00342">
    <property type="entry name" value="HTH_ARAC"/>
    <property type="match status" value="1"/>
</dbReference>
<dbReference type="GO" id="GO:0003700">
    <property type="term" value="F:DNA-binding transcription factor activity"/>
    <property type="evidence" value="ECO:0007669"/>
    <property type="project" value="InterPro"/>
</dbReference>
<accession>A0A3B7MRV4</accession>
<sequence length="273" mass="31640">MKENDQENNNFRIAVPADYAGFFSHFYYAENKTAASITKTLLPTYQTILIFNFGTKVFLHSKQDTQVEISKCLVLGPIKQAFDYTLPANAEILVVTFKDDAFYRFFGNASIAEHVPMDPDDILNENCFSVLWNELNKIKDTNLRVDHILKFCDPYLRQQNTIAEQLTGFKDQTLNPIKSVASEISQTERNVQLIHKKHLGYSAKEFNRYLRFLKAIELIQDIVSADSKVDWFEIISECGYYDQSQLIHDFKHYINISPAKYLKFQQDICISKS</sequence>
<evidence type="ECO:0000313" key="3">
    <source>
        <dbReference type="Proteomes" id="UP000263900"/>
    </source>
</evidence>
<dbReference type="Proteomes" id="UP000263900">
    <property type="component" value="Chromosome"/>
</dbReference>
<dbReference type="GO" id="GO:0043565">
    <property type="term" value="F:sequence-specific DNA binding"/>
    <property type="evidence" value="ECO:0007669"/>
    <property type="project" value="InterPro"/>
</dbReference>
<proteinExistence type="predicted"/>
<dbReference type="Pfam" id="PF12833">
    <property type="entry name" value="HTH_18"/>
    <property type="match status" value="1"/>
</dbReference>
<dbReference type="RefSeq" id="WP_119049099.1">
    <property type="nucleotide sequence ID" value="NZ_CP032157.1"/>
</dbReference>
<evidence type="ECO:0000313" key="2">
    <source>
        <dbReference type="EMBL" id="AXY73261.1"/>
    </source>
</evidence>
<dbReference type="KEGG" id="pseg:D3H65_04390"/>
<dbReference type="PROSITE" id="PS01124">
    <property type="entry name" value="HTH_ARAC_FAMILY_2"/>
    <property type="match status" value="1"/>
</dbReference>
<feature type="domain" description="HTH araC/xylS-type" evidence="1">
    <location>
        <begin position="177"/>
        <end position="264"/>
    </location>
</feature>
<dbReference type="EMBL" id="CP032157">
    <property type="protein sequence ID" value="AXY73261.1"/>
    <property type="molecule type" value="Genomic_DNA"/>
</dbReference>
<dbReference type="InterPro" id="IPR018060">
    <property type="entry name" value="HTH_AraC"/>
</dbReference>
<dbReference type="Gene3D" id="1.10.10.60">
    <property type="entry name" value="Homeodomain-like"/>
    <property type="match status" value="1"/>
</dbReference>
<name>A0A3B7MRV4_9BACT</name>
<gene>
    <name evidence="2" type="ORF">D3H65_04390</name>
</gene>
<dbReference type="OrthoDB" id="635259at2"/>
<reference evidence="2 3" key="1">
    <citation type="submission" date="2018-09" db="EMBL/GenBank/DDBJ databases">
        <title>Genome sequencing of strain 6GH32-13.</title>
        <authorList>
            <person name="Weon H.-Y."/>
            <person name="Heo J."/>
            <person name="Kwon S.-W."/>
        </authorList>
    </citation>
    <scope>NUCLEOTIDE SEQUENCE [LARGE SCALE GENOMIC DNA]</scope>
    <source>
        <strain evidence="2 3">5GH32-13</strain>
    </source>
</reference>
<dbReference type="Pfam" id="PF20240">
    <property type="entry name" value="DUF6597"/>
    <property type="match status" value="1"/>
</dbReference>
<protein>
    <submittedName>
        <fullName evidence="2">Helix-turn-helix domain-containing protein</fullName>
    </submittedName>
</protein>
<dbReference type="AlphaFoldDB" id="A0A3B7MRV4"/>
<evidence type="ECO:0000259" key="1">
    <source>
        <dbReference type="PROSITE" id="PS01124"/>
    </source>
</evidence>
<dbReference type="InterPro" id="IPR046532">
    <property type="entry name" value="DUF6597"/>
</dbReference>
<keyword evidence="3" id="KW-1185">Reference proteome</keyword>
<organism evidence="2 3">
    <name type="scientific">Paraflavitalea soli</name>
    <dbReference type="NCBI Taxonomy" id="2315862"/>
    <lineage>
        <taxon>Bacteria</taxon>
        <taxon>Pseudomonadati</taxon>
        <taxon>Bacteroidota</taxon>
        <taxon>Chitinophagia</taxon>
        <taxon>Chitinophagales</taxon>
        <taxon>Chitinophagaceae</taxon>
        <taxon>Paraflavitalea</taxon>
    </lineage>
</organism>